<feature type="compositionally biased region" description="Polar residues" evidence="1">
    <location>
        <begin position="130"/>
        <end position="148"/>
    </location>
</feature>
<gene>
    <name evidence="3" type="ORF">K432DRAFT_434549</name>
</gene>
<reference evidence="3 4" key="1">
    <citation type="journal article" date="2016" name="Nat. Commun.">
        <title>Ectomycorrhizal ecology is imprinted in the genome of the dominant symbiotic fungus Cenococcum geophilum.</title>
        <authorList>
            <consortium name="DOE Joint Genome Institute"/>
            <person name="Peter M."/>
            <person name="Kohler A."/>
            <person name="Ohm R.A."/>
            <person name="Kuo A."/>
            <person name="Krutzmann J."/>
            <person name="Morin E."/>
            <person name="Arend M."/>
            <person name="Barry K.W."/>
            <person name="Binder M."/>
            <person name="Choi C."/>
            <person name="Clum A."/>
            <person name="Copeland A."/>
            <person name="Grisel N."/>
            <person name="Haridas S."/>
            <person name="Kipfer T."/>
            <person name="LaButti K."/>
            <person name="Lindquist E."/>
            <person name="Lipzen A."/>
            <person name="Maire R."/>
            <person name="Meier B."/>
            <person name="Mihaltcheva S."/>
            <person name="Molinier V."/>
            <person name="Murat C."/>
            <person name="Poggeler S."/>
            <person name="Quandt C.A."/>
            <person name="Sperisen C."/>
            <person name="Tritt A."/>
            <person name="Tisserant E."/>
            <person name="Crous P.W."/>
            <person name="Henrissat B."/>
            <person name="Nehls U."/>
            <person name="Egli S."/>
            <person name="Spatafora J.W."/>
            <person name="Grigoriev I.V."/>
            <person name="Martin F.M."/>
        </authorList>
    </citation>
    <scope>NUCLEOTIDE SEQUENCE [LARGE SCALE GENOMIC DNA]</scope>
    <source>
        <strain evidence="3 4">CBS 459.81</strain>
    </source>
</reference>
<feature type="region of interest" description="Disordered" evidence="1">
    <location>
        <begin position="198"/>
        <end position="235"/>
    </location>
</feature>
<dbReference type="Proteomes" id="UP000250266">
    <property type="component" value="Unassembled WGS sequence"/>
</dbReference>
<evidence type="ECO:0000313" key="4">
    <source>
        <dbReference type="Proteomes" id="UP000250266"/>
    </source>
</evidence>
<protein>
    <recommendedName>
        <fullName evidence="5">Phosphoribosylaminoimidazole-succinocarboxamide synthase</fullName>
    </recommendedName>
</protein>
<evidence type="ECO:0008006" key="5">
    <source>
        <dbReference type="Google" id="ProtNLM"/>
    </source>
</evidence>
<feature type="transmembrane region" description="Helical" evidence="2">
    <location>
        <begin position="692"/>
        <end position="717"/>
    </location>
</feature>
<feature type="region of interest" description="Disordered" evidence="1">
    <location>
        <begin position="164"/>
        <end position="186"/>
    </location>
</feature>
<feature type="transmembrane region" description="Helical" evidence="2">
    <location>
        <begin position="381"/>
        <end position="400"/>
    </location>
</feature>
<feature type="transmembrane region" description="Helical" evidence="2">
    <location>
        <begin position="623"/>
        <end position="643"/>
    </location>
</feature>
<dbReference type="AlphaFoldDB" id="A0A8E2EB39"/>
<feature type="compositionally biased region" description="Polar residues" evidence="1">
    <location>
        <begin position="71"/>
        <end position="93"/>
    </location>
</feature>
<proteinExistence type="predicted"/>
<keyword evidence="2" id="KW-0812">Transmembrane</keyword>
<dbReference type="EMBL" id="KV744946">
    <property type="protein sequence ID" value="OCK80776.1"/>
    <property type="molecule type" value="Genomic_DNA"/>
</dbReference>
<name>A0A8E2EB39_9PEZI</name>
<feature type="region of interest" description="Disordered" evidence="1">
    <location>
        <begin position="823"/>
        <end position="847"/>
    </location>
</feature>
<dbReference type="PANTHER" id="PTHR37544:SF1">
    <property type="entry name" value="PHOSPHORIBOSYLAMINOIMIDAZOLE-SUCCINOCARBOXAMIDE SYNTHASE"/>
    <property type="match status" value="1"/>
</dbReference>
<accession>A0A8E2EB39</accession>
<evidence type="ECO:0000256" key="1">
    <source>
        <dbReference type="SAM" id="MobiDB-lite"/>
    </source>
</evidence>
<dbReference type="Pfam" id="PF11915">
    <property type="entry name" value="DUF3433"/>
    <property type="match status" value="2"/>
</dbReference>
<evidence type="ECO:0000313" key="3">
    <source>
        <dbReference type="EMBL" id="OCK80776.1"/>
    </source>
</evidence>
<feature type="transmembrane region" description="Helical" evidence="2">
    <location>
        <begin position="315"/>
        <end position="331"/>
    </location>
</feature>
<organism evidence="3 4">
    <name type="scientific">Lepidopterella palustris CBS 459.81</name>
    <dbReference type="NCBI Taxonomy" id="1314670"/>
    <lineage>
        <taxon>Eukaryota</taxon>
        <taxon>Fungi</taxon>
        <taxon>Dikarya</taxon>
        <taxon>Ascomycota</taxon>
        <taxon>Pezizomycotina</taxon>
        <taxon>Dothideomycetes</taxon>
        <taxon>Pleosporomycetidae</taxon>
        <taxon>Mytilinidiales</taxon>
        <taxon>Argynnaceae</taxon>
        <taxon>Lepidopterella</taxon>
    </lineage>
</organism>
<feature type="transmembrane region" description="Helical" evidence="2">
    <location>
        <begin position="576"/>
        <end position="597"/>
    </location>
</feature>
<feature type="transmembrane region" description="Helical" evidence="2">
    <location>
        <begin position="732"/>
        <end position="751"/>
    </location>
</feature>
<keyword evidence="2" id="KW-1133">Transmembrane helix</keyword>
<sequence length="918" mass="103391">MNIELPFALKHTNVSRPQLLHSDSKQSITASEDYFSFSEYASSESDDRSKLAAIRYSTPPSRLESPEQSHELLQSETTLPTVKAVSQKQQQYLASPAPPKSTIVDKPTTRKPIPLPASDDSKPEQRDSKFSQLQPPMDSESLSTTPGMDSTPYIRFAIDQLTRDEEVRGSRQYAAGTQDDYPVDRIVSDDGLGYMAREEERERRMSRGLPPRHPQHTANRRTQSPGKIPESHGHAQTLRSTVQRDIFVPFHPAQDSLQHPPLDFIPGILRPLWLGLFIFLCILMLAALIFCAIYSNQNEGLWDYIAFGDNRYFVFEYLPTLLGVIILMWLFQIQTALQRVSPFIGMSSGSAKQRSESVFLELYPTQFLLPKFEHFRAGQPVIGVCYVIFWLFLWTIPLLASCFNVRFRGSPTDGHWRWIAVQGVLWTVITLYILLILALITLSAFLFRKQTGLKWDPRSLADIIALLERSNIMNDYNGSETFAKEEFRQRLANRSDRIGYWHTSRRQNDIFYGIGEEGGVTRRYSVEQGRIREKAPERVYPGSANQSGPGDFSIRMDIRSPNIRLRYLPWYLRDTYVIAWIVIAIVLLLAFLVVSFVNSAVKTGFLPQIPARANSAGFSASNFLYSFVPCLIAHILFLSLLSIDYTVRTLTPYAALSSAGGATAETSLLADYPCRLPLSATISALANRHYRAAYLSFLSLVSTTLPILAGGCFWTQFYPNSTQVRVAAHMPAYYALCFFLALYGISLLALVPSRRRMALPHRAGSLAETISWVYQSQILADRAFARPQTKADLVTRLMGAAYADRPWTHSLTALVTASRRNLHADATPGPHSEKGKGKRPQISNPFPIDRQVEELDVETLEKRMSMLDPGAIRYGFGIYVGRDGLEHLGIDRVRRGGGRELVVFEEQMRRGKGGGGEV</sequence>
<feature type="region of interest" description="Disordered" evidence="1">
    <location>
        <begin position="58"/>
        <end position="151"/>
    </location>
</feature>
<feature type="compositionally biased region" description="Basic and acidic residues" evidence="1">
    <location>
        <begin position="119"/>
        <end position="129"/>
    </location>
</feature>
<dbReference type="InterPro" id="IPR021840">
    <property type="entry name" value="DUF3433"/>
</dbReference>
<feature type="transmembrane region" description="Helical" evidence="2">
    <location>
        <begin position="272"/>
        <end position="295"/>
    </location>
</feature>
<keyword evidence="4" id="KW-1185">Reference proteome</keyword>
<evidence type="ECO:0000256" key="2">
    <source>
        <dbReference type="SAM" id="Phobius"/>
    </source>
</evidence>
<dbReference type="OrthoDB" id="3057599at2759"/>
<feature type="transmembrane region" description="Helical" evidence="2">
    <location>
        <begin position="420"/>
        <end position="447"/>
    </location>
</feature>
<dbReference type="PANTHER" id="PTHR37544">
    <property type="entry name" value="SPRAY-RELATED"/>
    <property type="match status" value="1"/>
</dbReference>
<keyword evidence="2" id="KW-0472">Membrane</keyword>